<dbReference type="Proteomes" id="UP000692954">
    <property type="component" value="Unassembled WGS sequence"/>
</dbReference>
<dbReference type="GO" id="GO:0007018">
    <property type="term" value="P:microtubule-based movement"/>
    <property type="evidence" value="ECO:0007669"/>
    <property type="project" value="InterPro"/>
</dbReference>
<keyword evidence="1" id="KW-0812">Transmembrane</keyword>
<name>A0A8S1QGZ4_9CILI</name>
<dbReference type="InterPro" id="IPR026983">
    <property type="entry name" value="DHC"/>
</dbReference>
<dbReference type="PANTHER" id="PTHR22878:SF68">
    <property type="entry name" value="DYNEIN HEAVY CHAIN 6, AXONEMAL-LIKE"/>
    <property type="match status" value="1"/>
</dbReference>
<evidence type="ECO:0000259" key="2">
    <source>
        <dbReference type="Pfam" id="PF18199"/>
    </source>
</evidence>
<dbReference type="PANTHER" id="PTHR22878">
    <property type="entry name" value="DYNEIN HEAVY CHAIN 6, AXONEMAL-LIKE-RELATED"/>
    <property type="match status" value="1"/>
</dbReference>
<keyword evidence="1" id="KW-0472">Membrane</keyword>
<evidence type="ECO:0000256" key="1">
    <source>
        <dbReference type="SAM" id="Phobius"/>
    </source>
</evidence>
<feature type="transmembrane region" description="Helical" evidence="1">
    <location>
        <begin position="379"/>
        <end position="397"/>
    </location>
</feature>
<dbReference type="OrthoDB" id="406651at2759"/>
<dbReference type="InterPro" id="IPR041228">
    <property type="entry name" value="Dynein_C"/>
</dbReference>
<protein>
    <recommendedName>
        <fullName evidence="2">Dynein heavy chain C-terminal domain-containing protein</fullName>
    </recommendedName>
</protein>
<accession>A0A8S1QGZ4</accession>
<proteinExistence type="predicted"/>
<dbReference type="Pfam" id="PF18199">
    <property type="entry name" value="Dynein_C"/>
    <property type="match status" value="1"/>
</dbReference>
<dbReference type="GO" id="GO:0045505">
    <property type="term" value="F:dynein intermediate chain binding"/>
    <property type="evidence" value="ECO:0007669"/>
    <property type="project" value="InterPro"/>
</dbReference>
<sequence>MKKSTKSDMSFNKFLLLILNQKNILESKFLNKKNMNMKINQYLVQHKRFKSLGWNVIYDFNDSDWETADNILLILTSLKESSLVADTNALIDSIISLSPQSVKAGEESMETKVQKLIQETLCKVPQEIDMQETIEKVRPGDQNPLKIVLMQEISRYNKLLNTVRTSLINLDKGLSGLVLISEDLETIMHSFWIVDLEKRVLQLRSRIKQQPSVFWISGFSFPTRFTTALLQQSARKVNTPIDQFRWEFSFLPLGSEPQAAQDGAYIYGLFLEGPKWDEKNYIVDDEPMKSHDQLPIILFKPVSQEGKSKSKKGQTFISVLPNIIKYVVESWKDHPFNLMLCYHVNLIQVKLLMKKISGLKEVLLYLCNYQIDYNCANKSTIFINYLFLLITILITFFS</sequence>
<dbReference type="EMBL" id="CAJJDN010000106">
    <property type="protein sequence ID" value="CAD8114464.1"/>
    <property type="molecule type" value="Genomic_DNA"/>
</dbReference>
<dbReference type="GO" id="GO:0051959">
    <property type="term" value="F:dynein light intermediate chain binding"/>
    <property type="evidence" value="ECO:0007669"/>
    <property type="project" value="InterPro"/>
</dbReference>
<evidence type="ECO:0000313" key="3">
    <source>
        <dbReference type="EMBL" id="CAD8114464.1"/>
    </source>
</evidence>
<keyword evidence="1" id="KW-1133">Transmembrane helix</keyword>
<organism evidence="3 4">
    <name type="scientific">Paramecium sonneborni</name>
    <dbReference type="NCBI Taxonomy" id="65129"/>
    <lineage>
        <taxon>Eukaryota</taxon>
        <taxon>Sar</taxon>
        <taxon>Alveolata</taxon>
        <taxon>Ciliophora</taxon>
        <taxon>Intramacronucleata</taxon>
        <taxon>Oligohymenophorea</taxon>
        <taxon>Peniculida</taxon>
        <taxon>Parameciidae</taxon>
        <taxon>Paramecium</taxon>
    </lineage>
</organism>
<reference evidence="3" key="1">
    <citation type="submission" date="2021-01" db="EMBL/GenBank/DDBJ databases">
        <authorList>
            <consortium name="Genoscope - CEA"/>
            <person name="William W."/>
        </authorList>
    </citation>
    <scope>NUCLEOTIDE SEQUENCE</scope>
</reference>
<comment type="caution">
    <text evidence="3">The sequence shown here is derived from an EMBL/GenBank/DDBJ whole genome shotgun (WGS) entry which is preliminary data.</text>
</comment>
<dbReference type="AlphaFoldDB" id="A0A8S1QGZ4"/>
<evidence type="ECO:0000313" key="4">
    <source>
        <dbReference type="Proteomes" id="UP000692954"/>
    </source>
</evidence>
<keyword evidence="4" id="KW-1185">Reference proteome</keyword>
<feature type="domain" description="Dynein heavy chain C-terminal" evidence="2">
    <location>
        <begin position="190"/>
        <end position="310"/>
    </location>
</feature>
<gene>
    <name evidence="3" type="ORF">PSON_ATCC_30995.1.T1060023</name>
</gene>
<dbReference type="GO" id="GO:0030286">
    <property type="term" value="C:dynein complex"/>
    <property type="evidence" value="ECO:0007669"/>
    <property type="project" value="InterPro"/>
</dbReference>